<feature type="signal peptide" evidence="1">
    <location>
        <begin position="1"/>
        <end position="19"/>
    </location>
</feature>
<keyword evidence="1" id="KW-0732">Signal</keyword>
<dbReference type="Gene3D" id="2.60.110.10">
    <property type="entry name" value="Thaumatin"/>
    <property type="match status" value="1"/>
</dbReference>
<reference evidence="3 4" key="1">
    <citation type="submission" date="2019-03" db="EMBL/GenBank/DDBJ databases">
        <authorList>
            <person name="Gaulin E."/>
            <person name="Dumas B."/>
        </authorList>
    </citation>
    <scope>NUCLEOTIDE SEQUENCE [LARGE SCALE GENOMIC DNA]</scope>
    <source>
        <strain evidence="3">CBS 568.67</strain>
    </source>
</reference>
<evidence type="ECO:0000313" key="3">
    <source>
        <dbReference type="EMBL" id="VFT88738.1"/>
    </source>
</evidence>
<dbReference type="InterPro" id="IPR001938">
    <property type="entry name" value="Thaumatin"/>
</dbReference>
<evidence type="ECO:0000256" key="1">
    <source>
        <dbReference type="SAM" id="SignalP"/>
    </source>
</evidence>
<dbReference type="SUPFAM" id="SSF49870">
    <property type="entry name" value="Osmotin, thaumatin-like protein"/>
    <property type="match status" value="1"/>
</dbReference>
<dbReference type="PROSITE" id="PS51367">
    <property type="entry name" value="THAUMATIN_2"/>
    <property type="match status" value="1"/>
</dbReference>
<dbReference type="PANTHER" id="PTHR31737:SF2">
    <property type="entry name" value="PROTEIN TOS1"/>
    <property type="match status" value="1"/>
</dbReference>
<dbReference type="OrthoDB" id="67847at2759"/>
<dbReference type="Proteomes" id="UP000332933">
    <property type="component" value="Unassembled WGS sequence"/>
</dbReference>
<dbReference type="EMBL" id="CAADRA010005341">
    <property type="protein sequence ID" value="VFT88738.1"/>
    <property type="molecule type" value="Genomic_DNA"/>
</dbReference>
<sequence length="172" mass="18569">MSMKHRGVVAALAWSAVMATTLQFQNTCTFPIDVFDNDKTCVLAPGAAGCNRALSVGFDGMFRHGTSDQATLAEFAFDGAKVWYDISIVPPGSDKCVGLANCMAHSGHIGFNVPLSIFPLSSRDDPRYKCDYVVCYANGCIDAYQYPSDDFKTKSCPATTDLLVTFCPDLPP</sequence>
<gene>
    <name evidence="3" type="primary">Aste57867_11883</name>
    <name evidence="2" type="ORF">As57867_011838</name>
    <name evidence="3" type="ORF">ASTE57867_11883</name>
</gene>
<dbReference type="InterPro" id="IPR037176">
    <property type="entry name" value="Osmotin/thaumatin-like_sf"/>
</dbReference>
<organism evidence="3 4">
    <name type="scientific">Aphanomyces stellatus</name>
    <dbReference type="NCBI Taxonomy" id="120398"/>
    <lineage>
        <taxon>Eukaryota</taxon>
        <taxon>Sar</taxon>
        <taxon>Stramenopiles</taxon>
        <taxon>Oomycota</taxon>
        <taxon>Saprolegniomycetes</taxon>
        <taxon>Saprolegniales</taxon>
        <taxon>Verrucalvaceae</taxon>
        <taxon>Aphanomyces</taxon>
    </lineage>
</organism>
<protein>
    <submittedName>
        <fullName evidence="3">Aste57867_11883 protein</fullName>
    </submittedName>
</protein>
<evidence type="ECO:0000313" key="2">
    <source>
        <dbReference type="EMBL" id="KAF0697403.1"/>
    </source>
</evidence>
<dbReference type="PANTHER" id="PTHR31737">
    <property type="entry name" value="PROTEIN TOS1"/>
    <property type="match status" value="1"/>
</dbReference>
<dbReference type="SMART" id="SM00205">
    <property type="entry name" value="THN"/>
    <property type="match status" value="1"/>
</dbReference>
<evidence type="ECO:0000313" key="4">
    <source>
        <dbReference type="Proteomes" id="UP000332933"/>
    </source>
</evidence>
<dbReference type="EMBL" id="VJMH01005320">
    <property type="protein sequence ID" value="KAF0697403.1"/>
    <property type="molecule type" value="Genomic_DNA"/>
</dbReference>
<reference evidence="2" key="2">
    <citation type="submission" date="2019-06" db="EMBL/GenBank/DDBJ databases">
        <title>Genomics analysis of Aphanomyces spp. identifies a new class of oomycete effector associated with host adaptation.</title>
        <authorList>
            <person name="Gaulin E."/>
        </authorList>
    </citation>
    <scope>NUCLEOTIDE SEQUENCE</scope>
    <source>
        <strain evidence="2">CBS 578.67</strain>
    </source>
</reference>
<feature type="chain" id="PRO_5036355467" evidence="1">
    <location>
        <begin position="20"/>
        <end position="172"/>
    </location>
</feature>
<proteinExistence type="predicted"/>
<name>A0A485KU68_9STRA</name>
<dbReference type="AlphaFoldDB" id="A0A485KU68"/>
<keyword evidence="4" id="KW-1185">Reference proteome</keyword>
<accession>A0A485KU68</accession>